<evidence type="ECO:0000256" key="1">
    <source>
        <dbReference type="SAM" id="MobiDB-lite"/>
    </source>
</evidence>
<keyword evidence="3" id="KW-1185">Reference proteome</keyword>
<feature type="region of interest" description="Disordered" evidence="1">
    <location>
        <begin position="1"/>
        <end position="79"/>
    </location>
</feature>
<feature type="compositionally biased region" description="Low complexity" evidence="1">
    <location>
        <begin position="56"/>
        <end position="66"/>
    </location>
</feature>
<evidence type="ECO:0000313" key="2">
    <source>
        <dbReference type="EMBL" id="GAA2505071.1"/>
    </source>
</evidence>
<comment type="caution">
    <text evidence="2">The sequence shown here is derived from an EMBL/GenBank/DDBJ whole genome shotgun (WGS) entry which is preliminary data.</text>
</comment>
<protein>
    <submittedName>
        <fullName evidence="2">Uncharacterized protein</fullName>
    </submittedName>
</protein>
<dbReference type="Proteomes" id="UP001501777">
    <property type="component" value="Unassembled WGS sequence"/>
</dbReference>
<gene>
    <name evidence="2" type="ORF">GCM10010276_56540</name>
</gene>
<dbReference type="EMBL" id="BAAASG010000012">
    <property type="protein sequence ID" value="GAA2505071.1"/>
    <property type="molecule type" value="Genomic_DNA"/>
</dbReference>
<proteinExistence type="predicted"/>
<organism evidence="2 3">
    <name type="scientific">Streptomyces longisporus</name>
    <dbReference type="NCBI Taxonomy" id="1948"/>
    <lineage>
        <taxon>Bacteria</taxon>
        <taxon>Bacillati</taxon>
        <taxon>Actinomycetota</taxon>
        <taxon>Actinomycetes</taxon>
        <taxon>Kitasatosporales</taxon>
        <taxon>Streptomycetaceae</taxon>
        <taxon>Streptomyces</taxon>
    </lineage>
</organism>
<accession>A0ABN3MPK4</accession>
<sequence>MGLLSARPNSIRFGLGSPIRNCRRDPLRFETSERPNGREDSPSDWESGPKGSDRVGNAGKGNAKAGTWKAPRKSGPETV</sequence>
<name>A0ABN3MPK4_STRLO</name>
<reference evidence="2 3" key="1">
    <citation type="journal article" date="2019" name="Int. J. Syst. Evol. Microbiol.">
        <title>The Global Catalogue of Microorganisms (GCM) 10K type strain sequencing project: providing services to taxonomists for standard genome sequencing and annotation.</title>
        <authorList>
            <consortium name="The Broad Institute Genomics Platform"/>
            <consortium name="The Broad Institute Genome Sequencing Center for Infectious Disease"/>
            <person name="Wu L."/>
            <person name="Ma J."/>
        </authorList>
    </citation>
    <scope>NUCLEOTIDE SEQUENCE [LARGE SCALE GENOMIC DNA]</scope>
    <source>
        <strain evidence="2 3">JCM 4395</strain>
    </source>
</reference>
<evidence type="ECO:0000313" key="3">
    <source>
        <dbReference type="Proteomes" id="UP001501777"/>
    </source>
</evidence>
<feature type="compositionally biased region" description="Basic and acidic residues" evidence="1">
    <location>
        <begin position="22"/>
        <end position="41"/>
    </location>
</feature>